<accession>A0A7J0ETM7</accession>
<dbReference type="Proteomes" id="UP000585474">
    <property type="component" value="Unassembled WGS sequence"/>
</dbReference>
<keyword evidence="2" id="KW-1185">Reference proteome</keyword>
<name>A0A7J0ETM7_9ERIC</name>
<evidence type="ECO:0000313" key="1">
    <source>
        <dbReference type="EMBL" id="GFY89339.1"/>
    </source>
</evidence>
<protein>
    <submittedName>
        <fullName evidence="1">GNS1/SUR4 membrane protein family</fullName>
    </submittedName>
</protein>
<dbReference type="OrthoDB" id="10586926at2759"/>
<dbReference type="EMBL" id="BJWL01000006">
    <property type="protein sequence ID" value="GFY89339.1"/>
    <property type="molecule type" value="Genomic_DNA"/>
</dbReference>
<sequence length="102" mass="11955">MGSLYSAVHYWLVDHPRSVFPVALVTNASVHTLMYAYYLFVRPGEEAVVEEIGDRLSDRAVRVWVCDVRFFAVSSFHRIRVLRDLELVLQHRFQRFAFGPLR</sequence>
<evidence type="ECO:0000313" key="2">
    <source>
        <dbReference type="Proteomes" id="UP000585474"/>
    </source>
</evidence>
<dbReference type="AlphaFoldDB" id="A0A7J0ETM7"/>
<reference evidence="1 2" key="1">
    <citation type="submission" date="2019-07" db="EMBL/GenBank/DDBJ databases">
        <title>De Novo Assembly of kiwifruit Actinidia rufa.</title>
        <authorList>
            <person name="Sugita-Konishi S."/>
            <person name="Sato K."/>
            <person name="Mori E."/>
            <person name="Abe Y."/>
            <person name="Kisaki G."/>
            <person name="Hamano K."/>
            <person name="Suezawa K."/>
            <person name="Otani M."/>
            <person name="Fukuda T."/>
            <person name="Manabe T."/>
            <person name="Gomi K."/>
            <person name="Tabuchi M."/>
            <person name="Akimitsu K."/>
            <person name="Kataoka I."/>
        </authorList>
    </citation>
    <scope>NUCLEOTIDE SEQUENCE [LARGE SCALE GENOMIC DNA]</scope>
    <source>
        <strain evidence="2">cv. Fuchu</strain>
    </source>
</reference>
<gene>
    <name evidence="1" type="ORF">Acr_06g0012790</name>
</gene>
<comment type="caution">
    <text evidence="1">The sequence shown here is derived from an EMBL/GenBank/DDBJ whole genome shotgun (WGS) entry which is preliminary data.</text>
</comment>
<proteinExistence type="predicted"/>
<organism evidence="1 2">
    <name type="scientific">Actinidia rufa</name>
    <dbReference type="NCBI Taxonomy" id="165716"/>
    <lineage>
        <taxon>Eukaryota</taxon>
        <taxon>Viridiplantae</taxon>
        <taxon>Streptophyta</taxon>
        <taxon>Embryophyta</taxon>
        <taxon>Tracheophyta</taxon>
        <taxon>Spermatophyta</taxon>
        <taxon>Magnoliopsida</taxon>
        <taxon>eudicotyledons</taxon>
        <taxon>Gunneridae</taxon>
        <taxon>Pentapetalae</taxon>
        <taxon>asterids</taxon>
        <taxon>Ericales</taxon>
        <taxon>Actinidiaceae</taxon>
        <taxon>Actinidia</taxon>
    </lineage>
</organism>